<feature type="compositionally biased region" description="Polar residues" evidence="1">
    <location>
        <begin position="61"/>
        <end position="86"/>
    </location>
</feature>
<gene>
    <name evidence="2" type="ORF">PCON_12169</name>
</gene>
<feature type="compositionally biased region" description="Acidic residues" evidence="1">
    <location>
        <begin position="594"/>
        <end position="608"/>
    </location>
</feature>
<feature type="compositionally biased region" description="Polar residues" evidence="1">
    <location>
        <begin position="114"/>
        <end position="130"/>
    </location>
</feature>
<evidence type="ECO:0000256" key="1">
    <source>
        <dbReference type="SAM" id="MobiDB-lite"/>
    </source>
</evidence>
<feature type="region of interest" description="Disordered" evidence="1">
    <location>
        <begin position="170"/>
        <end position="652"/>
    </location>
</feature>
<dbReference type="EMBL" id="HF935720">
    <property type="protein sequence ID" value="CCX12575.1"/>
    <property type="molecule type" value="Genomic_DNA"/>
</dbReference>
<dbReference type="STRING" id="1076935.U4L6L1"/>
<dbReference type="Proteomes" id="UP000018144">
    <property type="component" value="Unassembled WGS sequence"/>
</dbReference>
<proteinExistence type="predicted"/>
<evidence type="ECO:0000313" key="3">
    <source>
        <dbReference type="Proteomes" id="UP000018144"/>
    </source>
</evidence>
<evidence type="ECO:0000313" key="2">
    <source>
        <dbReference type="EMBL" id="CCX12575.1"/>
    </source>
</evidence>
<feature type="compositionally biased region" description="Basic and acidic residues" evidence="1">
    <location>
        <begin position="236"/>
        <end position="246"/>
    </location>
</feature>
<name>U4L6L1_PYROM</name>
<feature type="compositionally biased region" description="Pro residues" evidence="1">
    <location>
        <begin position="13"/>
        <end position="32"/>
    </location>
</feature>
<feature type="compositionally biased region" description="Polar residues" evidence="1">
    <location>
        <begin position="387"/>
        <end position="400"/>
    </location>
</feature>
<keyword evidence="3" id="KW-1185">Reference proteome</keyword>
<dbReference type="AlphaFoldDB" id="U4L6L1"/>
<feature type="compositionally biased region" description="Polar residues" evidence="1">
    <location>
        <begin position="34"/>
        <end position="44"/>
    </location>
</feature>
<feature type="compositionally biased region" description="Polar residues" evidence="1">
    <location>
        <begin position="334"/>
        <end position="345"/>
    </location>
</feature>
<feature type="compositionally biased region" description="Low complexity" evidence="1">
    <location>
        <begin position="186"/>
        <end position="202"/>
    </location>
</feature>
<feature type="compositionally biased region" description="Low complexity" evidence="1">
    <location>
        <begin position="49"/>
        <end position="58"/>
    </location>
</feature>
<sequence length="652" mass="69714">MVNDSALRSGSAPPSPTKPSNPHEPPLTPPPILSNETPPVSSAKGTRRNSIAISNIISKFEVNNNTGSTPKTTGTVKSTVMASPESTGRGIGAPRPSGGGGVKNLLAMFEKGSSVPNSPNTPPISRQLSPQPNPLGKIRTSFVAIAGKEGVGLQKIEDIEAAKAQEALAGEASTVTKVSTPAGDVTLAAPFTPTPTITAEPAPKSPIKPTIPAEPAKIDPPTPVEAKPEPQPAPEPEVKPEAKPVAKPEPAPKAAPTARAPSRATRAPTRTTTRAEKKPVEDKRSKTPKPVREVTKAAPKPKAPIEKTKPVTEPVKKVVRPRKAPEALIVPPSRASNHARTSSNSSDKRSVRTAPISPLKPSFPAATRPRKGTITAAKLPTKPTPRAATQAQDSRLTKPTASWAAKTGTEIPIPQPTEIKRSPSVAHQRSQPRLRRQKSIISDHGSRPGTSASNCHPAPSMPSSDFLARLTRPTESSIRKAQGPFTATARTTSAMGKHFWDEPPASPTRRKFQPPSPASPKRTPKSGLRENAFSSPRQIGRVVMGQGLSELQDPEPILEEEEEERKERVKEFVEQQLELEINGRPGTASASESEFGDETVIEEEEEQEQEHGKRRLQRPMEEEDDGRHTPTTASSQATLVHEGEELQQIKDD</sequence>
<feature type="compositionally biased region" description="Polar residues" evidence="1">
    <location>
        <begin position="629"/>
        <end position="638"/>
    </location>
</feature>
<dbReference type="OMA" id="NPHHPGV"/>
<reference evidence="2 3" key="1">
    <citation type="journal article" date="2013" name="PLoS Genet.">
        <title>The genome and development-dependent transcriptomes of Pyronema confluens: a window into fungal evolution.</title>
        <authorList>
            <person name="Traeger S."/>
            <person name="Altegoer F."/>
            <person name="Freitag M."/>
            <person name="Gabaldon T."/>
            <person name="Kempken F."/>
            <person name="Kumar A."/>
            <person name="Marcet-Houben M."/>
            <person name="Poggeler S."/>
            <person name="Stajich J.E."/>
            <person name="Nowrousian M."/>
        </authorList>
    </citation>
    <scope>NUCLEOTIDE SEQUENCE [LARGE SCALE GENOMIC DNA]</scope>
    <source>
        <strain evidence="3">CBS 100304</strain>
        <tissue evidence="2">Vegetative mycelium</tissue>
    </source>
</reference>
<dbReference type="OrthoDB" id="3600083at2759"/>
<feature type="compositionally biased region" description="Acidic residues" evidence="1">
    <location>
        <begin position="552"/>
        <end position="564"/>
    </location>
</feature>
<organism evidence="2 3">
    <name type="scientific">Pyronema omphalodes (strain CBS 100304)</name>
    <name type="common">Pyronema confluens</name>
    <dbReference type="NCBI Taxonomy" id="1076935"/>
    <lineage>
        <taxon>Eukaryota</taxon>
        <taxon>Fungi</taxon>
        <taxon>Dikarya</taxon>
        <taxon>Ascomycota</taxon>
        <taxon>Pezizomycotina</taxon>
        <taxon>Pezizomycetes</taxon>
        <taxon>Pezizales</taxon>
        <taxon>Pyronemataceae</taxon>
        <taxon>Pyronema</taxon>
    </lineage>
</organism>
<protein>
    <submittedName>
        <fullName evidence="2">Uncharacterized protein</fullName>
    </submittedName>
</protein>
<feature type="region of interest" description="Disordered" evidence="1">
    <location>
        <begin position="1"/>
        <end position="135"/>
    </location>
</feature>
<feature type="compositionally biased region" description="Basic and acidic residues" evidence="1">
    <location>
        <begin position="273"/>
        <end position="295"/>
    </location>
</feature>
<feature type="compositionally biased region" description="Basic and acidic residues" evidence="1">
    <location>
        <begin position="303"/>
        <end position="316"/>
    </location>
</feature>
<accession>U4L6L1</accession>
<feature type="compositionally biased region" description="Pro residues" evidence="1">
    <location>
        <begin position="218"/>
        <end position="235"/>
    </location>
</feature>
<feature type="compositionally biased region" description="Basic and acidic residues" evidence="1">
    <location>
        <begin position="641"/>
        <end position="652"/>
    </location>
</feature>
<feature type="compositionally biased region" description="Low complexity" evidence="1">
    <location>
        <begin position="254"/>
        <end position="272"/>
    </location>
</feature>